<proteinExistence type="predicted"/>
<organism evidence="2 3">
    <name type="scientific">Oryza sativa subsp. japonica</name>
    <name type="common">Rice</name>
    <dbReference type="NCBI Taxonomy" id="39947"/>
    <lineage>
        <taxon>Eukaryota</taxon>
        <taxon>Viridiplantae</taxon>
        <taxon>Streptophyta</taxon>
        <taxon>Embryophyta</taxon>
        <taxon>Tracheophyta</taxon>
        <taxon>Spermatophyta</taxon>
        <taxon>Magnoliopsida</taxon>
        <taxon>Liliopsida</taxon>
        <taxon>Poales</taxon>
        <taxon>Poaceae</taxon>
        <taxon>BOP clade</taxon>
        <taxon>Oryzoideae</taxon>
        <taxon>Oryzeae</taxon>
        <taxon>Oryzinae</taxon>
        <taxon>Oryza</taxon>
        <taxon>Oryza sativa</taxon>
    </lineage>
</organism>
<protein>
    <submittedName>
        <fullName evidence="2">Uncharacterized protein</fullName>
    </submittedName>
</protein>
<name>Q84T25_ORYSJ</name>
<gene>
    <name evidence="2" type="primary">OSJNBa0031I04.18</name>
</gene>
<sequence>MPSSHPCSCCRLPSSPPHRPGHHRPLVIPGRHGVRPSVKPIAFRQVCCSLFVVFVLGSVSSSLVQASSRLRPRITTEVIPSPFASVVPEPSPPRPFVIVVPRLVLWW</sequence>
<evidence type="ECO:0000256" key="1">
    <source>
        <dbReference type="SAM" id="Phobius"/>
    </source>
</evidence>
<dbReference type="EMBL" id="AC135560">
    <property type="protein sequence ID" value="AAO66585.1"/>
    <property type="molecule type" value="Genomic_DNA"/>
</dbReference>
<reference evidence="3" key="2">
    <citation type="journal article" date="2008" name="Nucleic Acids Res.">
        <title>The rice annotation project database (RAP-DB): 2008 update.</title>
        <authorList>
            <consortium name="The rice annotation project (RAP)"/>
        </authorList>
    </citation>
    <scope>GENOME REANNOTATION</scope>
    <source>
        <strain evidence="3">cv. Nipponbare</strain>
    </source>
</reference>
<keyword evidence="1" id="KW-0812">Transmembrane</keyword>
<evidence type="ECO:0000313" key="3">
    <source>
        <dbReference type="Proteomes" id="UP000000763"/>
    </source>
</evidence>
<dbReference type="Proteomes" id="UP000000763">
    <property type="component" value="Chromosome 3"/>
</dbReference>
<feature type="transmembrane region" description="Helical" evidence="1">
    <location>
        <begin position="41"/>
        <end position="64"/>
    </location>
</feature>
<evidence type="ECO:0000313" key="2">
    <source>
        <dbReference type="EMBL" id="AAO66585.1"/>
    </source>
</evidence>
<keyword evidence="1" id="KW-1133">Transmembrane helix</keyword>
<accession>Q84T25</accession>
<dbReference type="AlphaFoldDB" id="Q84T25"/>
<keyword evidence="1" id="KW-0472">Membrane</keyword>
<reference evidence="3" key="1">
    <citation type="journal article" date="2005" name="Nature">
        <title>The map-based sequence of the rice genome.</title>
        <authorList>
            <consortium name="International rice genome sequencing project (IRGSP)"/>
            <person name="Matsumoto T."/>
            <person name="Wu J."/>
            <person name="Kanamori H."/>
            <person name="Katayose Y."/>
            <person name="Fujisawa M."/>
            <person name="Namiki N."/>
            <person name="Mizuno H."/>
            <person name="Yamamoto K."/>
            <person name="Antonio B.A."/>
            <person name="Baba T."/>
            <person name="Sakata K."/>
            <person name="Nagamura Y."/>
            <person name="Aoki H."/>
            <person name="Arikawa K."/>
            <person name="Arita K."/>
            <person name="Bito T."/>
            <person name="Chiden Y."/>
            <person name="Fujitsuka N."/>
            <person name="Fukunaka R."/>
            <person name="Hamada M."/>
            <person name="Harada C."/>
            <person name="Hayashi A."/>
            <person name="Hijishita S."/>
            <person name="Honda M."/>
            <person name="Hosokawa S."/>
            <person name="Ichikawa Y."/>
            <person name="Idonuma A."/>
            <person name="Iijima M."/>
            <person name="Ikeda M."/>
            <person name="Ikeno M."/>
            <person name="Ito K."/>
            <person name="Ito S."/>
            <person name="Ito T."/>
            <person name="Ito Y."/>
            <person name="Ito Y."/>
            <person name="Iwabuchi A."/>
            <person name="Kamiya K."/>
            <person name="Karasawa W."/>
            <person name="Kurita K."/>
            <person name="Katagiri S."/>
            <person name="Kikuta A."/>
            <person name="Kobayashi H."/>
            <person name="Kobayashi N."/>
            <person name="Machita K."/>
            <person name="Maehara T."/>
            <person name="Masukawa M."/>
            <person name="Mizubayashi T."/>
            <person name="Mukai Y."/>
            <person name="Nagasaki H."/>
            <person name="Nagata Y."/>
            <person name="Naito S."/>
            <person name="Nakashima M."/>
            <person name="Nakama Y."/>
            <person name="Nakamichi Y."/>
            <person name="Nakamura M."/>
            <person name="Meguro A."/>
            <person name="Negishi M."/>
            <person name="Ohta I."/>
            <person name="Ohta T."/>
            <person name="Okamoto M."/>
            <person name="Ono N."/>
            <person name="Saji S."/>
            <person name="Sakaguchi M."/>
            <person name="Sakai K."/>
            <person name="Shibata M."/>
            <person name="Shimokawa T."/>
            <person name="Song J."/>
            <person name="Takazaki Y."/>
            <person name="Terasawa K."/>
            <person name="Tsugane M."/>
            <person name="Tsuji K."/>
            <person name="Ueda S."/>
            <person name="Waki K."/>
            <person name="Yamagata H."/>
            <person name="Yamamoto M."/>
            <person name="Yamamoto S."/>
            <person name="Yamane H."/>
            <person name="Yoshiki S."/>
            <person name="Yoshihara R."/>
            <person name="Yukawa K."/>
            <person name="Zhong H."/>
            <person name="Yano M."/>
            <person name="Yuan Q."/>
            <person name="Ouyang S."/>
            <person name="Liu J."/>
            <person name="Jones K.M."/>
            <person name="Gansberger K."/>
            <person name="Moffat K."/>
            <person name="Hill J."/>
            <person name="Bera J."/>
            <person name="Fadrosh D."/>
            <person name="Jin S."/>
            <person name="Johri S."/>
            <person name="Kim M."/>
            <person name="Overton L."/>
            <person name="Reardon M."/>
            <person name="Tsitrin T."/>
            <person name="Vuong H."/>
            <person name="Weaver B."/>
            <person name="Ciecko A."/>
            <person name="Tallon L."/>
            <person name="Jackson J."/>
            <person name="Pai G."/>
            <person name="Aken S.V."/>
            <person name="Utterback T."/>
            <person name="Reidmuller S."/>
            <person name="Feldblyum T."/>
            <person name="Hsiao J."/>
            <person name="Zismann V."/>
            <person name="Iobst S."/>
            <person name="de Vazeille A.R."/>
            <person name="Buell C.R."/>
            <person name="Ying K."/>
            <person name="Li Y."/>
            <person name="Lu T."/>
            <person name="Huang Y."/>
            <person name="Zhao Q."/>
            <person name="Feng Q."/>
            <person name="Zhang L."/>
            <person name="Zhu J."/>
            <person name="Weng Q."/>
            <person name="Mu J."/>
            <person name="Lu Y."/>
            <person name="Fan D."/>
            <person name="Liu Y."/>
            <person name="Guan J."/>
            <person name="Zhang Y."/>
            <person name="Yu S."/>
            <person name="Liu X."/>
            <person name="Zhang Y."/>
            <person name="Hong G."/>
            <person name="Han B."/>
            <person name="Choisne N."/>
            <person name="Demange N."/>
            <person name="Orjeda G."/>
            <person name="Samain S."/>
            <person name="Cattolico L."/>
            <person name="Pelletier E."/>
            <person name="Couloux A."/>
            <person name="Segurens B."/>
            <person name="Wincker P."/>
            <person name="D'Hont A."/>
            <person name="Scarpelli C."/>
            <person name="Weissenbach J."/>
            <person name="Salanoubat M."/>
            <person name="Quetier F."/>
            <person name="Yu Y."/>
            <person name="Kim H.R."/>
            <person name="Rambo T."/>
            <person name="Currie J."/>
            <person name="Collura K."/>
            <person name="Luo M."/>
            <person name="Yang T."/>
            <person name="Ammiraju J.S.S."/>
            <person name="Engler F."/>
            <person name="Soderlund C."/>
            <person name="Wing R.A."/>
            <person name="Palmer L.E."/>
            <person name="de la Bastide M."/>
            <person name="Spiegel L."/>
            <person name="Nascimento L."/>
            <person name="Zutavern T."/>
            <person name="O'Shaughnessy A."/>
            <person name="Dike S."/>
            <person name="Dedhia N."/>
            <person name="Preston R."/>
            <person name="Balija V."/>
            <person name="McCombie W.R."/>
            <person name="Chow T."/>
            <person name="Chen H."/>
            <person name="Chung M."/>
            <person name="Chen C."/>
            <person name="Shaw J."/>
            <person name="Wu H."/>
            <person name="Hsiao K."/>
            <person name="Chao Y."/>
            <person name="Chu M."/>
            <person name="Cheng C."/>
            <person name="Hour A."/>
            <person name="Lee P."/>
            <person name="Lin S."/>
            <person name="Lin Y."/>
            <person name="Liou J."/>
            <person name="Liu S."/>
            <person name="Hsing Y."/>
            <person name="Raghuvanshi S."/>
            <person name="Mohanty A."/>
            <person name="Bharti A.K."/>
            <person name="Gaur A."/>
            <person name="Gupta V."/>
            <person name="Kumar D."/>
            <person name="Ravi V."/>
            <person name="Vij S."/>
            <person name="Kapur A."/>
            <person name="Khurana P."/>
            <person name="Khurana P."/>
            <person name="Khurana J.P."/>
            <person name="Tyagi A.K."/>
            <person name="Gaikwad K."/>
            <person name="Singh A."/>
            <person name="Dalal V."/>
            <person name="Srivastava S."/>
            <person name="Dixit A."/>
            <person name="Pal A.K."/>
            <person name="Ghazi I.A."/>
            <person name="Yadav M."/>
            <person name="Pandit A."/>
            <person name="Bhargava A."/>
            <person name="Sureshbabu K."/>
            <person name="Batra K."/>
            <person name="Sharma T.R."/>
            <person name="Mohapatra T."/>
            <person name="Singh N.K."/>
            <person name="Messing J."/>
            <person name="Nelson A.B."/>
            <person name="Fuks G."/>
            <person name="Kavchok S."/>
            <person name="Keizer G."/>
            <person name="Linton E."/>
            <person name="Llaca V."/>
            <person name="Song R."/>
            <person name="Tanyolac B."/>
            <person name="Young S."/>
            <person name="Ho-Il K."/>
            <person name="Hahn J.H."/>
            <person name="Sangsakoo G."/>
            <person name="Vanavichit A."/>
            <person name="de Mattos Luiz.A.T."/>
            <person name="Zimmer P.D."/>
            <person name="Malone G."/>
            <person name="Dellagostin O."/>
            <person name="de Oliveira A.C."/>
            <person name="Bevan M."/>
            <person name="Bancroft I."/>
            <person name="Minx P."/>
            <person name="Cordum H."/>
            <person name="Wilson R."/>
            <person name="Cheng Z."/>
            <person name="Jin W."/>
            <person name="Jiang J."/>
            <person name="Leong S.A."/>
            <person name="Iwama H."/>
            <person name="Gojobori T."/>
            <person name="Itoh T."/>
            <person name="Niimura Y."/>
            <person name="Fujii Y."/>
            <person name="Habara T."/>
            <person name="Sakai H."/>
            <person name="Sato Y."/>
            <person name="Wilson G."/>
            <person name="Kumar K."/>
            <person name="McCouch S."/>
            <person name="Juretic N."/>
            <person name="Hoen D."/>
            <person name="Wright S."/>
            <person name="Bruskiewich R."/>
            <person name="Bureau T."/>
            <person name="Miyao A."/>
            <person name="Hirochika H."/>
            <person name="Nishikawa T."/>
            <person name="Kadowaki K."/>
            <person name="Sugiura M."/>
            <person name="Burr B."/>
            <person name="Sasaki T."/>
        </authorList>
    </citation>
    <scope>NUCLEOTIDE SEQUENCE [LARGE SCALE GENOMIC DNA]</scope>
    <source>
        <strain evidence="3">cv. Nipponbare</strain>
    </source>
</reference>